<feature type="non-terminal residue" evidence="2">
    <location>
        <position position="1"/>
    </location>
</feature>
<evidence type="ECO:0000256" key="1">
    <source>
        <dbReference type="SAM" id="MobiDB-lite"/>
    </source>
</evidence>
<reference evidence="2" key="1">
    <citation type="submission" date="2023-10" db="EMBL/GenBank/DDBJ databases">
        <authorList>
            <person name="Chen Y."/>
            <person name="Shah S."/>
            <person name="Dougan E. K."/>
            <person name="Thang M."/>
            <person name="Chan C."/>
        </authorList>
    </citation>
    <scope>NUCLEOTIDE SEQUENCE [LARGE SCALE GENOMIC DNA]</scope>
</reference>
<evidence type="ECO:0000313" key="2">
    <source>
        <dbReference type="EMBL" id="CAK0846772.1"/>
    </source>
</evidence>
<feature type="region of interest" description="Disordered" evidence="1">
    <location>
        <begin position="932"/>
        <end position="954"/>
    </location>
</feature>
<accession>A0ABN9TNL7</accession>
<gene>
    <name evidence="2" type="ORF">PCOR1329_LOCUS40184</name>
</gene>
<feature type="compositionally biased region" description="Low complexity" evidence="1">
    <location>
        <begin position="79"/>
        <end position="96"/>
    </location>
</feature>
<dbReference type="EMBL" id="CAUYUJ010014846">
    <property type="protein sequence ID" value="CAK0846772.1"/>
    <property type="molecule type" value="Genomic_DNA"/>
</dbReference>
<proteinExistence type="predicted"/>
<feature type="region of interest" description="Disordered" evidence="1">
    <location>
        <begin position="23"/>
        <end position="112"/>
    </location>
</feature>
<dbReference type="Proteomes" id="UP001189429">
    <property type="component" value="Unassembled WGS sequence"/>
</dbReference>
<feature type="compositionally biased region" description="Basic and acidic residues" evidence="1">
    <location>
        <begin position="34"/>
        <end position="56"/>
    </location>
</feature>
<keyword evidence="3" id="KW-1185">Reference proteome</keyword>
<sequence length="954" mass="104234">GKTVIEDDDGALGIEVSDVSGAEFGAYRFKRGRERASQKSKTEKHESKEGADERHGIVATKMGLGRRRITGKADEEAAEAGAPAPSSARPADAPGGVDAPTDASKKPRRTGAMAKIDKGELALRQAEEKYSWENHWENRNREKDFQSFLSELQRAGKAAGGLAGNDSATDLSARIFTEADKLECRQELLDKVGGKPREFASFVASPIEAQLFDMLKSAPNDLMSTILSMNLHALVEKVGTHKDYISSILNVLQFDEAALGENHLNVSMLGLSCEASRAREMAGKLQVSTVLALGNVVFKLSDESSIGAIAKAISERCPKLIEDIADVDAWGDQLVCGLTPQAAVDLGAVAIVGQVVDARRNVDLQGETVPIQHSTRLAAMALLKNASKLSPRMKVNFKSLGGSHAAHGKQAWDTMTNLSEMHAKQCENMSQNRFAGRVKEMIRRGDGGRLEEAYEVLVEICSDGVSEAKQFGDVFCQGGPTIDSQEGRDMFGLGVKFIEVSLKVFNEVVDLTDSFKDRVEGIYSGSGYSPELPDRQQPPEDEVPDLWDMANVFYHIFKILEHFSPPAEEACVLFHLTNHLAVTIKLAEARDKEILPDPTEMINKWTEALQAENAKNLALHSRPLPDTFQQSPSALLFLNILAKRSMRDCFRDTLVEYMNKAPAQGMKTLTNLLTIKKDMLPPGAVDVLKVAVIFDRVLSADERQKAGRSVSLIDVNGLLSSMSWALTQFVSACEKHAVFDRVYQQGLKEWDALVAQQKTAMAFISSLQGDWIANYSNDLNVAIEKWDFTDVALLNGGADPKVKQLGQQIANAVAQFPTNEKIIGTVVKSVDWHNPDNRQEIEELQAMISHRKGILEKSAVLAASIALVHLVTTTDGKPTLADYDQTTKWVKVNLNVQLENLPQNLNRHLGEFKSLLAGAPVNKPPTDVASIASVSTAPSGSSRKKWAKSALTNK</sequence>
<protein>
    <recommendedName>
        <fullName evidence="4">Exocyst complex component Sec6</fullName>
    </recommendedName>
</protein>
<organism evidence="2 3">
    <name type="scientific">Prorocentrum cordatum</name>
    <dbReference type="NCBI Taxonomy" id="2364126"/>
    <lineage>
        <taxon>Eukaryota</taxon>
        <taxon>Sar</taxon>
        <taxon>Alveolata</taxon>
        <taxon>Dinophyceae</taxon>
        <taxon>Prorocentrales</taxon>
        <taxon>Prorocentraceae</taxon>
        <taxon>Prorocentrum</taxon>
    </lineage>
</organism>
<comment type="caution">
    <text evidence="2">The sequence shown here is derived from an EMBL/GenBank/DDBJ whole genome shotgun (WGS) entry which is preliminary data.</text>
</comment>
<feature type="compositionally biased region" description="Polar residues" evidence="1">
    <location>
        <begin position="932"/>
        <end position="941"/>
    </location>
</feature>
<evidence type="ECO:0008006" key="4">
    <source>
        <dbReference type="Google" id="ProtNLM"/>
    </source>
</evidence>
<name>A0ABN9TNL7_9DINO</name>
<evidence type="ECO:0000313" key="3">
    <source>
        <dbReference type="Proteomes" id="UP001189429"/>
    </source>
</evidence>